<dbReference type="InterPro" id="IPR036610">
    <property type="entry name" value="PEBP-like_sf"/>
</dbReference>
<gene>
    <name evidence="1" type="ORF">O181_013156</name>
</gene>
<proteinExistence type="predicted"/>
<evidence type="ECO:0000313" key="2">
    <source>
        <dbReference type="Proteomes" id="UP000765509"/>
    </source>
</evidence>
<dbReference type="PANTHER" id="PTHR11362">
    <property type="entry name" value="PHOSPHATIDYLETHANOLAMINE-BINDING PROTEIN"/>
    <property type="match status" value="1"/>
</dbReference>
<accession>A0A9Q3GMY5</accession>
<protein>
    <recommendedName>
        <fullName evidence="3">PEBP-like protein</fullName>
    </recommendedName>
</protein>
<name>A0A9Q3GMY5_9BASI</name>
<sequence length="380" mass="43821">MLSSSSLRYLNSQPKKFITRTFSYETLTILNFNSRLFSTTRNLRNLDQDQSFTNSSIIQSAYDQAKILIDKDSRKLNQLLNKINLKTDSDYEAEEKLQKLEINSQINNYEIRKLHRSSKGDLSKLIFRFLLEKEWRENGRLGRLMETVYRLRIFPDILPALDPQVDLKITHESAKENLNKSVTVGSFIPSSKLEKPPIINAQVFHPEPKLYTLVMIDPDVPDPSNKTYQTFLHWLIPNVSISATSPKPLPLSALESIPYIPPHPSQGSDIHRYTIMLLLQETEIPLPDANSRLGFSLRTCSKQYGLTPVGVFSWISKWTSADAQWISSVYRDQLKIFEPRYGREPKPWSSHNRLPPNSLLPLSHRHPPVIPWRTLNPDTS</sequence>
<evidence type="ECO:0008006" key="3">
    <source>
        <dbReference type="Google" id="ProtNLM"/>
    </source>
</evidence>
<organism evidence="1 2">
    <name type="scientific">Austropuccinia psidii MF-1</name>
    <dbReference type="NCBI Taxonomy" id="1389203"/>
    <lineage>
        <taxon>Eukaryota</taxon>
        <taxon>Fungi</taxon>
        <taxon>Dikarya</taxon>
        <taxon>Basidiomycota</taxon>
        <taxon>Pucciniomycotina</taxon>
        <taxon>Pucciniomycetes</taxon>
        <taxon>Pucciniales</taxon>
        <taxon>Sphaerophragmiaceae</taxon>
        <taxon>Austropuccinia</taxon>
    </lineage>
</organism>
<evidence type="ECO:0000313" key="1">
    <source>
        <dbReference type="EMBL" id="MBW0473441.1"/>
    </source>
</evidence>
<dbReference type="SUPFAM" id="SSF49777">
    <property type="entry name" value="PEBP-like"/>
    <property type="match status" value="1"/>
</dbReference>
<comment type="caution">
    <text evidence="1">The sequence shown here is derived from an EMBL/GenBank/DDBJ whole genome shotgun (WGS) entry which is preliminary data.</text>
</comment>
<dbReference type="InterPro" id="IPR008914">
    <property type="entry name" value="PEBP"/>
</dbReference>
<dbReference type="CDD" id="cd00866">
    <property type="entry name" value="PEBP_euk"/>
    <property type="match status" value="1"/>
</dbReference>
<dbReference type="AlphaFoldDB" id="A0A9Q3GMY5"/>
<dbReference type="OrthoDB" id="2153661at2759"/>
<dbReference type="Gene3D" id="1.20.58.1180">
    <property type="match status" value="1"/>
</dbReference>
<dbReference type="Proteomes" id="UP000765509">
    <property type="component" value="Unassembled WGS sequence"/>
</dbReference>
<reference evidence="1" key="1">
    <citation type="submission" date="2021-03" db="EMBL/GenBank/DDBJ databases">
        <title>Draft genome sequence of rust myrtle Austropuccinia psidii MF-1, a brazilian biotype.</title>
        <authorList>
            <person name="Quecine M.C."/>
            <person name="Pachon D.M.R."/>
            <person name="Bonatelli M.L."/>
            <person name="Correr F.H."/>
            <person name="Franceschini L.M."/>
            <person name="Leite T.F."/>
            <person name="Margarido G.R.A."/>
            <person name="Almeida C.A."/>
            <person name="Ferrarezi J.A."/>
            <person name="Labate C.A."/>
        </authorList>
    </citation>
    <scope>NUCLEOTIDE SEQUENCE</scope>
    <source>
        <strain evidence="1">MF-1</strain>
    </source>
</reference>
<dbReference type="PANTHER" id="PTHR11362:SF82">
    <property type="entry name" value="PHOSPHATIDYLETHANOLAMINE-BINDING PROTEIN 4"/>
    <property type="match status" value="1"/>
</dbReference>
<dbReference type="InterPro" id="IPR035810">
    <property type="entry name" value="PEBP_euk"/>
</dbReference>
<keyword evidence="2" id="KW-1185">Reference proteome</keyword>
<dbReference type="Gene3D" id="3.90.280.10">
    <property type="entry name" value="PEBP-like"/>
    <property type="match status" value="1"/>
</dbReference>
<dbReference type="EMBL" id="AVOT02003411">
    <property type="protein sequence ID" value="MBW0473441.1"/>
    <property type="molecule type" value="Genomic_DNA"/>
</dbReference>
<dbReference type="Pfam" id="PF01161">
    <property type="entry name" value="PBP"/>
    <property type="match status" value="1"/>
</dbReference>